<dbReference type="AlphaFoldDB" id="A0A8T0FBA6"/>
<name>A0A8T0FBA6_ARGBR</name>
<protein>
    <submittedName>
        <fullName evidence="1">Uncharacterized protein</fullName>
    </submittedName>
</protein>
<evidence type="ECO:0000313" key="1">
    <source>
        <dbReference type="EMBL" id="KAF8788456.1"/>
    </source>
</evidence>
<dbReference type="Proteomes" id="UP000807504">
    <property type="component" value="Unassembled WGS sequence"/>
</dbReference>
<organism evidence="1 2">
    <name type="scientific">Argiope bruennichi</name>
    <name type="common">Wasp spider</name>
    <name type="synonym">Aranea bruennichi</name>
    <dbReference type="NCBI Taxonomy" id="94029"/>
    <lineage>
        <taxon>Eukaryota</taxon>
        <taxon>Metazoa</taxon>
        <taxon>Ecdysozoa</taxon>
        <taxon>Arthropoda</taxon>
        <taxon>Chelicerata</taxon>
        <taxon>Arachnida</taxon>
        <taxon>Araneae</taxon>
        <taxon>Araneomorphae</taxon>
        <taxon>Entelegynae</taxon>
        <taxon>Araneoidea</taxon>
        <taxon>Araneidae</taxon>
        <taxon>Argiope</taxon>
    </lineage>
</organism>
<comment type="caution">
    <text evidence="1">The sequence shown here is derived from an EMBL/GenBank/DDBJ whole genome shotgun (WGS) entry which is preliminary data.</text>
</comment>
<evidence type="ECO:0000313" key="2">
    <source>
        <dbReference type="Proteomes" id="UP000807504"/>
    </source>
</evidence>
<sequence length="174" mass="19836">MSFLARATREDLIALTTELTLPKAKGNRTLLGTDFLGKAGIVLNLKHKNWHFYGDQTRKIPFREDIPVSRLLPIETVPDPEFPLSVDPVRDEPVACQEPDVSPSDLSTTQISEVVQLQNCRLREEEGEGLTKPQLSSLNQMLMEYQDTFNQGEKQRRILNIESIQEMHLETEYG</sequence>
<reference evidence="1" key="2">
    <citation type="submission" date="2020-06" db="EMBL/GenBank/DDBJ databases">
        <authorList>
            <person name="Sheffer M."/>
        </authorList>
    </citation>
    <scope>NUCLEOTIDE SEQUENCE</scope>
</reference>
<gene>
    <name evidence="1" type="ORF">HNY73_006500</name>
</gene>
<dbReference type="EMBL" id="JABXBU010000012">
    <property type="protein sequence ID" value="KAF8788456.1"/>
    <property type="molecule type" value="Genomic_DNA"/>
</dbReference>
<reference evidence="1" key="1">
    <citation type="journal article" date="2020" name="bioRxiv">
        <title>Chromosome-level reference genome of the European wasp spider Argiope bruennichi: a resource for studies on range expansion and evolutionary adaptation.</title>
        <authorList>
            <person name="Sheffer M.M."/>
            <person name="Hoppe A."/>
            <person name="Krehenwinkel H."/>
            <person name="Uhl G."/>
            <person name="Kuss A.W."/>
            <person name="Jensen L."/>
            <person name="Jensen C."/>
            <person name="Gillespie R.G."/>
            <person name="Hoff K.J."/>
            <person name="Prost S."/>
        </authorList>
    </citation>
    <scope>NUCLEOTIDE SEQUENCE</scope>
</reference>
<accession>A0A8T0FBA6</accession>
<keyword evidence="2" id="KW-1185">Reference proteome</keyword>
<proteinExistence type="predicted"/>